<evidence type="ECO:0000313" key="1">
    <source>
        <dbReference type="EMBL" id="KFB00850.1"/>
    </source>
</evidence>
<comment type="caution">
    <text evidence="1">The sequence shown here is derived from an EMBL/GenBank/DDBJ whole genome shotgun (WGS) entry which is preliminary data.</text>
</comment>
<protein>
    <recommendedName>
        <fullName evidence="3">Nitrogen regulatory protein P-II</fullName>
    </recommendedName>
</protein>
<reference evidence="1 2" key="1">
    <citation type="journal article" date="2014" name="Genome Announc.">
        <title>Draft Genome Sequence of the Algicidal Bacterium Mangrovimonas yunxiaonensis Strain LY01.</title>
        <authorList>
            <person name="Li Y."/>
            <person name="Zhu H."/>
            <person name="Li C."/>
            <person name="Zhang H."/>
            <person name="Chen Z."/>
            <person name="Zheng W."/>
            <person name="Xu H."/>
            <person name="Zheng T."/>
        </authorList>
    </citation>
    <scope>NUCLEOTIDE SEQUENCE [LARGE SCALE GENOMIC DNA]</scope>
    <source>
        <strain evidence="1 2">LY01</strain>
    </source>
</reference>
<dbReference type="STRING" id="1197477.IA57_10400"/>
<dbReference type="OrthoDB" id="1524637at2"/>
<dbReference type="AlphaFoldDB" id="A0A084TJG4"/>
<reference evidence="2" key="2">
    <citation type="submission" date="2014-07" db="EMBL/GenBank/DDBJ databases">
        <title>Genome sequence of Mangrovimonas yunxiaonensis.</title>
        <authorList>
            <person name="Li Y."/>
            <person name="Zheng T."/>
        </authorList>
    </citation>
    <scope>NUCLEOTIDE SEQUENCE [LARGE SCALE GENOMIC DNA]</scope>
    <source>
        <strain evidence="2">LY01</strain>
    </source>
</reference>
<evidence type="ECO:0000313" key="2">
    <source>
        <dbReference type="Proteomes" id="UP000028521"/>
    </source>
</evidence>
<proteinExistence type="predicted"/>
<evidence type="ECO:0008006" key="3">
    <source>
        <dbReference type="Google" id="ProtNLM"/>
    </source>
</evidence>
<gene>
    <name evidence="1" type="ORF">IA57_10400</name>
</gene>
<accession>A0A084TJG4</accession>
<organism evidence="1 2">
    <name type="scientific">Mangrovimonas yunxiaonensis</name>
    <dbReference type="NCBI Taxonomy" id="1197477"/>
    <lineage>
        <taxon>Bacteria</taxon>
        <taxon>Pseudomonadati</taxon>
        <taxon>Bacteroidota</taxon>
        <taxon>Flavobacteriia</taxon>
        <taxon>Flavobacteriales</taxon>
        <taxon>Flavobacteriaceae</taxon>
        <taxon>Mangrovimonas</taxon>
    </lineage>
</organism>
<sequence length="101" mass="11482">MKLVIITLVDEYKESVYKLFKQSNINDFNESDIAGFKLGGSSNLGSNWFAGQKFGTDSELFFFFAEQQNIDLLFKNLKAFNATIEEENAIRAVVVPVEQFI</sequence>
<name>A0A084TJG4_9FLAO</name>
<keyword evidence="2" id="KW-1185">Reference proteome</keyword>
<dbReference type="EMBL" id="JPFK01000007">
    <property type="protein sequence ID" value="KFB00850.1"/>
    <property type="molecule type" value="Genomic_DNA"/>
</dbReference>
<dbReference type="Proteomes" id="UP000028521">
    <property type="component" value="Unassembled WGS sequence"/>
</dbReference>
<dbReference type="RefSeq" id="WP_036122768.1">
    <property type="nucleotide sequence ID" value="NZ_BMET01000004.1"/>
</dbReference>